<proteinExistence type="predicted"/>
<feature type="region of interest" description="Disordered" evidence="1">
    <location>
        <begin position="39"/>
        <end position="101"/>
    </location>
</feature>
<feature type="compositionally biased region" description="Acidic residues" evidence="1">
    <location>
        <begin position="92"/>
        <end position="101"/>
    </location>
</feature>
<sequence length="742" mass="83724">MSHDRDAASDALSLHTIAGDPDAYAAQEQEDVDFAVALQLAEEEDGEDVTVPPNRMESSPKQQVSGDNVVPYRDDANVGEDQVLPRYRDDPDAAPDEDEEAQQLAITPVKKRRFCLRRPAMPLQRLKAACKRLPKLPWRALVFCAILLGVVLGGTFLVMHMFRTSAKELAWRASKSYNYDLKLPRLYPALESGASDDCKETWEKYAASLSCHEQILSTAWDDGDAEEVRRTKVDPWAYSEWICRSDCLRSIRDLATPLSNGCGRRADRFDVESYGKDGKMYFEIRELPDGPMDAQKRLLERYDRLCKEPPRHLATVWGTCAADVWMKWGVVDGRNEVTMKGVAAFRDATSKKKNYVDGTRLTGSVKIVDGEKKYDFTLPPRKVGPGVGETSCGYCTVDWLVRKMRAFEYGQMMDPGSDKPLNLAEFDALVTETMMRCEDFGMDEAINDVHSKWEKYGWWCGSGPCHTNNQVSDTVRTLLHGLRQDDTPLPQLRRMSEQTGGPKELHMTLHDSLQSLPCSIWFSEHDAQTDIVPSHYLVHHLCSDHCRNAIDRLDQQHGAKFAAAAAKHPSSIFESWQGLVEQVDTICTNLYPGSVVQDTTPFCAPGYAAVGHPEWAFRSYDPPKSEILNVFAAAVDDLARKHPSLVPKPDSRDVEALHVLVRTMTQSVCNACSAVLFVGRNPDGKTRVDEFLDDDAIDGREYTRAAKKWFVTCAKMMGLEFSFRQERKIWEKMGLDRYDYDI</sequence>
<gene>
    <name evidence="3" type="ORF">BDW02DRAFT_208821</name>
</gene>
<protein>
    <submittedName>
        <fullName evidence="3">Uncharacterized protein</fullName>
    </submittedName>
</protein>
<dbReference type="Proteomes" id="UP000800040">
    <property type="component" value="Unassembled WGS sequence"/>
</dbReference>
<evidence type="ECO:0000313" key="4">
    <source>
        <dbReference type="Proteomes" id="UP000800040"/>
    </source>
</evidence>
<evidence type="ECO:0000256" key="1">
    <source>
        <dbReference type="SAM" id="MobiDB-lite"/>
    </source>
</evidence>
<organism evidence="3 4">
    <name type="scientific">Decorospora gaudefroyi</name>
    <dbReference type="NCBI Taxonomy" id="184978"/>
    <lineage>
        <taxon>Eukaryota</taxon>
        <taxon>Fungi</taxon>
        <taxon>Dikarya</taxon>
        <taxon>Ascomycota</taxon>
        <taxon>Pezizomycotina</taxon>
        <taxon>Dothideomycetes</taxon>
        <taxon>Pleosporomycetidae</taxon>
        <taxon>Pleosporales</taxon>
        <taxon>Pleosporineae</taxon>
        <taxon>Pleosporaceae</taxon>
        <taxon>Decorospora</taxon>
    </lineage>
</organism>
<feature type="compositionally biased region" description="Polar residues" evidence="1">
    <location>
        <begin position="56"/>
        <end position="66"/>
    </location>
</feature>
<dbReference type="OrthoDB" id="5128805at2759"/>
<name>A0A6A5KQX3_9PLEO</name>
<keyword evidence="2" id="KW-0812">Transmembrane</keyword>
<keyword evidence="4" id="KW-1185">Reference proteome</keyword>
<dbReference type="EMBL" id="ML975269">
    <property type="protein sequence ID" value="KAF1836804.1"/>
    <property type="molecule type" value="Genomic_DNA"/>
</dbReference>
<reference evidence="3" key="1">
    <citation type="submission" date="2020-01" db="EMBL/GenBank/DDBJ databases">
        <authorList>
            <consortium name="DOE Joint Genome Institute"/>
            <person name="Haridas S."/>
            <person name="Albert R."/>
            <person name="Binder M."/>
            <person name="Bloem J."/>
            <person name="Labutti K."/>
            <person name="Salamov A."/>
            <person name="Andreopoulos B."/>
            <person name="Baker S.E."/>
            <person name="Barry K."/>
            <person name="Bills G."/>
            <person name="Bluhm B.H."/>
            <person name="Cannon C."/>
            <person name="Castanera R."/>
            <person name="Culley D.E."/>
            <person name="Daum C."/>
            <person name="Ezra D."/>
            <person name="Gonzalez J.B."/>
            <person name="Henrissat B."/>
            <person name="Kuo A."/>
            <person name="Liang C."/>
            <person name="Lipzen A."/>
            <person name="Lutzoni F."/>
            <person name="Magnuson J."/>
            <person name="Mondo S."/>
            <person name="Nolan M."/>
            <person name="Ohm R."/>
            <person name="Pangilinan J."/>
            <person name="Park H.-J."/>
            <person name="Ramirez L."/>
            <person name="Alfaro M."/>
            <person name="Sun H."/>
            <person name="Tritt A."/>
            <person name="Yoshinaga Y."/>
            <person name="Zwiers L.-H."/>
            <person name="Turgeon B.G."/>
            <person name="Goodwin S.B."/>
            <person name="Spatafora J.W."/>
            <person name="Crous P.W."/>
            <person name="Grigoriev I.V."/>
        </authorList>
    </citation>
    <scope>NUCLEOTIDE SEQUENCE</scope>
    <source>
        <strain evidence="3">P77</strain>
    </source>
</reference>
<evidence type="ECO:0000256" key="2">
    <source>
        <dbReference type="SAM" id="Phobius"/>
    </source>
</evidence>
<keyword evidence="2" id="KW-1133">Transmembrane helix</keyword>
<feature type="transmembrane region" description="Helical" evidence="2">
    <location>
        <begin position="140"/>
        <end position="162"/>
    </location>
</feature>
<accession>A0A6A5KQX3</accession>
<dbReference type="AlphaFoldDB" id="A0A6A5KQX3"/>
<evidence type="ECO:0000313" key="3">
    <source>
        <dbReference type="EMBL" id="KAF1836804.1"/>
    </source>
</evidence>
<keyword evidence="2" id="KW-0472">Membrane</keyword>